<dbReference type="AlphaFoldDB" id="A0A1S1P3D1"/>
<proteinExistence type="predicted"/>
<feature type="compositionally biased region" description="Basic and acidic residues" evidence="1">
    <location>
        <begin position="74"/>
        <end position="85"/>
    </location>
</feature>
<accession>A0A1S1P3D1</accession>
<sequence>MIRGRPAQWQTVTVFTIQPSSACQSLRRTRLQLGDSAAVQAVCGPSGCGAGCATAGRGGGRLAGGEGLAGQHQAEAKQSERRAEEGGAQGKGSVDRAERLRLI</sequence>
<evidence type="ECO:0000313" key="2">
    <source>
        <dbReference type="EMBL" id="OHV15555.1"/>
    </source>
</evidence>
<comment type="caution">
    <text evidence="2">The sequence shown here is derived from an EMBL/GenBank/DDBJ whole genome shotgun (WGS) entry which is preliminary data.</text>
</comment>
<name>A0A1S1P3D1_METEX</name>
<feature type="region of interest" description="Disordered" evidence="1">
    <location>
        <begin position="63"/>
        <end position="103"/>
    </location>
</feature>
<dbReference type="EMBL" id="MNAO01000251">
    <property type="protein sequence ID" value="OHV15555.1"/>
    <property type="molecule type" value="Genomic_DNA"/>
</dbReference>
<evidence type="ECO:0000256" key="1">
    <source>
        <dbReference type="SAM" id="MobiDB-lite"/>
    </source>
</evidence>
<protein>
    <submittedName>
        <fullName evidence="2">Uncharacterized protein</fullName>
    </submittedName>
</protein>
<reference evidence="2 3" key="1">
    <citation type="submission" date="2016-10" db="EMBL/GenBank/DDBJ databases">
        <title>Draft genome sequence of Methylobacterium extorquens CP3, a seed endophyte of Crotalaria pumila with plant growth-promoting and metal tolerance properties.</title>
        <authorList>
            <person name="Sanchez-Lopez A.S."/>
            <person name="Van Hamme J.D."/>
            <person name="Thijs S."/>
            <person name="Mcammond B.M."/>
            <person name="Stevens V."/>
            <person name="Gonzalez-Chavez M.D.C."/>
            <person name="Vangronsveld J."/>
        </authorList>
    </citation>
    <scope>NUCLEOTIDE SEQUENCE [LARGE SCALE GENOMIC DNA]</scope>
    <source>
        <strain evidence="2 3">CP3</strain>
    </source>
</reference>
<organism evidence="2 3">
    <name type="scientific">Methylorubrum extorquens</name>
    <name type="common">Methylobacterium dichloromethanicum</name>
    <name type="synonym">Methylobacterium extorquens</name>
    <dbReference type="NCBI Taxonomy" id="408"/>
    <lineage>
        <taxon>Bacteria</taxon>
        <taxon>Pseudomonadati</taxon>
        <taxon>Pseudomonadota</taxon>
        <taxon>Alphaproteobacteria</taxon>
        <taxon>Hyphomicrobiales</taxon>
        <taxon>Methylobacteriaceae</taxon>
        <taxon>Methylorubrum</taxon>
    </lineage>
</organism>
<feature type="compositionally biased region" description="Basic and acidic residues" evidence="1">
    <location>
        <begin position="93"/>
        <end position="103"/>
    </location>
</feature>
<gene>
    <name evidence="2" type="ORF">BK022_18190</name>
</gene>
<dbReference type="Proteomes" id="UP000180215">
    <property type="component" value="Unassembled WGS sequence"/>
</dbReference>
<evidence type="ECO:0000313" key="3">
    <source>
        <dbReference type="Proteomes" id="UP000180215"/>
    </source>
</evidence>